<dbReference type="Proteomes" id="UP000054018">
    <property type="component" value="Unassembled WGS sequence"/>
</dbReference>
<name>A0A0C9XP84_9AGAM</name>
<dbReference type="EMBL" id="KN833950">
    <property type="protein sequence ID" value="KIK14195.1"/>
    <property type="molecule type" value="Genomic_DNA"/>
</dbReference>
<reference evidence="1 2" key="1">
    <citation type="submission" date="2014-04" db="EMBL/GenBank/DDBJ databases">
        <authorList>
            <consortium name="DOE Joint Genome Institute"/>
            <person name="Kuo A."/>
            <person name="Kohler A."/>
            <person name="Costa M.D."/>
            <person name="Nagy L.G."/>
            <person name="Floudas D."/>
            <person name="Copeland A."/>
            <person name="Barry K.W."/>
            <person name="Cichocki N."/>
            <person name="Veneault-Fourrey C."/>
            <person name="LaButti K."/>
            <person name="Lindquist E.A."/>
            <person name="Lipzen A."/>
            <person name="Lundell T."/>
            <person name="Morin E."/>
            <person name="Murat C."/>
            <person name="Sun H."/>
            <person name="Tunlid A."/>
            <person name="Henrissat B."/>
            <person name="Grigoriev I.V."/>
            <person name="Hibbett D.S."/>
            <person name="Martin F."/>
            <person name="Nordberg H.P."/>
            <person name="Cantor M.N."/>
            <person name="Hua S.X."/>
        </authorList>
    </citation>
    <scope>NUCLEOTIDE SEQUENCE [LARGE SCALE GENOMIC DNA]</scope>
    <source>
        <strain evidence="1 2">441</strain>
    </source>
</reference>
<evidence type="ECO:0000313" key="2">
    <source>
        <dbReference type="Proteomes" id="UP000054018"/>
    </source>
</evidence>
<organism evidence="1 2">
    <name type="scientific">Pisolithus microcarpus 441</name>
    <dbReference type="NCBI Taxonomy" id="765257"/>
    <lineage>
        <taxon>Eukaryota</taxon>
        <taxon>Fungi</taxon>
        <taxon>Dikarya</taxon>
        <taxon>Basidiomycota</taxon>
        <taxon>Agaricomycotina</taxon>
        <taxon>Agaricomycetes</taxon>
        <taxon>Agaricomycetidae</taxon>
        <taxon>Boletales</taxon>
        <taxon>Sclerodermatineae</taxon>
        <taxon>Pisolithaceae</taxon>
        <taxon>Pisolithus</taxon>
    </lineage>
</organism>
<evidence type="ECO:0000313" key="1">
    <source>
        <dbReference type="EMBL" id="KIK14195.1"/>
    </source>
</evidence>
<gene>
    <name evidence="1" type="ORF">PISMIDRAFT_17452</name>
</gene>
<accession>A0A0C9XP84</accession>
<keyword evidence="2" id="KW-1185">Reference proteome</keyword>
<dbReference type="AlphaFoldDB" id="A0A0C9XP84"/>
<proteinExistence type="predicted"/>
<protein>
    <submittedName>
        <fullName evidence="1">Uncharacterized protein</fullName>
    </submittedName>
</protein>
<sequence length="202" mass="22902">MRSAMERYGLTEEEVRKHAIEAYDSVERTMKVMKIGEAENKAAMERVCFNSYAGIQVGHKPKPGEEVTYSQLRDDLMVRVWGGDLESFEYYYLDFINHERKYVLTPEDLKIYTVTTPFSLSIQVLSMEDSLEKANAKSPYSHATRIKLPLRIHPPPTRRNHLSNLSSPLIASTSIESTAELTLPPVLLVVLPAPPPIVTLLQ</sequence>
<dbReference type="HOGENOM" id="CLU_1355117_0_0_1"/>
<reference evidence="2" key="2">
    <citation type="submission" date="2015-01" db="EMBL/GenBank/DDBJ databases">
        <title>Evolutionary Origins and Diversification of the Mycorrhizal Mutualists.</title>
        <authorList>
            <consortium name="DOE Joint Genome Institute"/>
            <consortium name="Mycorrhizal Genomics Consortium"/>
            <person name="Kohler A."/>
            <person name="Kuo A."/>
            <person name="Nagy L.G."/>
            <person name="Floudas D."/>
            <person name="Copeland A."/>
            <person name="Barry K.W."/>
            <person name="Cichocki N."/>
            <person name="Veneault-Fourrey C."/>
            <person name="LaButti K."/>
            <person name="Lindquist E.A."/>
            <person name="Lipzen A."/>
            <person name="Lundell T."/>
            <person name="Morin E."/>
            <person name="Murat C."/>
            <person name="Riley R."/>
            <person name="Ohm R."/>
            <person name="Sun H."/>
            <person name="Tunlid A."/>
            <person name="Henrissat B."/>
            <person name="Grigoriev I.V."/>
            <person name="Hibbett D.S."/>
            <person name="Martin F."/>
        </authorList>
    </citation>
    <scope>NUCLEOTIDE SEQUENCE [LARGE SCALE GENOMIC DNA]</scope>
    <source>
        <strain evidence="2">441</strain>
    </source>
</reference>